<reference evidence="1 2" key="1">
    <citation type="submission" date="2014-03" db="EMBL/GenBank/DDBJ databases">
        <title>Genomics of Bifidobacteria.</title>
        <authorList>
            <person name="Ventura M."/>
            <person name="Milani C."/>
            <person name="Lugli G.A."/>
        </authorList>
    </citation>
    <scope>NUCLEOTIDE SEQUENCE [LARGE SCALE GENOMIC DNA]</scope>
    <source>
        <strain evidence="1 2">LMG 21775</strain>
    </source>
</reference>
<keyword evidence="2" id="KW-1185">Reference proteome</keyword>
<sequence length="110" mass="12054">MGHGIRAISKRLACSVSSISREIRRNTNPRKTFHLRPVNKFGGNGMSYNEPYDFNATILGYPSAASDPPGNTPFVCRTKMNAFVVGLLYRTVEASNCDGKHTTACWADLG</sequence>
<protein>
    <submittedName>
        <fullName evidence="1">Uncharacterized protein</fullName>
    </submittedName>
</protein>
<accession>A0A087CE18</accession>
<evidence type="ECO:0000313" key="1">
    <source>
        <dbReference type="EMBL" id="KFI81518.1"/>
    </source>
</evidence>
<dbReference type="Proteomes" id="UP000029050">
    <property type="component" value="Unassembled WGS sequence"/>
</dbReference>
<organism evidence="1 2">
    <name type="scientific">Bifidobacterium psychraerophilum</name>
    <dbReference type="NCBI Taxonomy" id="218140"/>
    <lineage>
        <taxon>Bacteria</taxon>
        <taxon>Bacillati</taxon>
        <taxon>Actinomycetota</taxon>
        <taxon>Actinomycetes</taxon>
        <taxon>Bifidobacteriales</taxon>
        <taxon>Bifidobacteriaceae</taxon>
        <taxon>Bifidobacterium</taxon>
    </lineage>
</organism>
<dbReference type="EMBL" id="JGZI01000010">
    <property type="protein sequence ID" value="KFI81518.1"/>
    <property type="molecule type" value="Genomic_DNA"/>
</dbReference>
<gene>
    <name evidence="1" type="ORF">BPSY_1927</name>
</gene>
<comment type="caution">
    <text evidence="1">The sequence shown here is derived from an EMBL/GenBank/DDBJ whole genome shotgun (WGS) entry which is preliminary data.</text>
</comment>
<evidence type="ECO:0000313" key="2">
    <source>
        <dbReference type="Proteomes" id="UP000029050"/>
    </source>
</evidence>
<name>A0A087CE18_9BIFI</name>
<dbReference type="AlphaFoldDB" id="A0A087CE18"/>
<proteinExistence type="predicted"/>